<feature type="compositionally biased region" description="Basic and acidic residues" evidence="1">
    <location>
        <begin position="9"/>
        <end position="28"/>
    </location>
</feature>
<dbReference type="Proteomes" id="UP000237881">
    <property type="component" value="Unassembled WGS sequence"/>
</dbReference>
<comment type="caution">
    <text evidence="2">The sequence shown here is derived from an EMBL/GenBank/DDBJ whole genome shotgun (WGS) entry which is preliminary data.</text>
</comment>
<accession>A0ABD6W6H8</accession>
<evidence type="ECO:0000313" key="2">
    <source>
        <dbReference type="EMBL" id="PPF11999.1"/>
    </source>
</evidence>
<sequence length="74" mass="8764">MTAVSGQAESERRRRREFTEWRERETQREQAAADPVRMRSSMGLAGRQRSRWRTSSGRSGRLRRAWRRLTSARG</sequence>
<protein>
    <submittedName>
        <fullName evidence="2">Uncharacterized protein</fullName>
    </submittedName>
</protein>
<gene>
    <name evidence="2" type="ORF">C5C04_11310</name>
</gene>
<dbReference type="AlphaFoldDB" id="A0ABD6W6H8"/>
<reference evidence="2 3" key="1">
    <citation type="submission" date="2018-02" db="EMBL/GenBank/DDBJ databases">
        <title>Bacteriophage NCPPB3778 and a type I-E CRISPR drive the evolution of the US Biological Select Agent, Rathayibacter toxicus.</title>
        <authorList>
            <person name="Davis E.W.II."/>
            <person name="Tabima J.F."/>
            <person name="Weisberg A.J."/>
            <person name="Lopes L.D."/>
            <person name="Wiseman M.S."/>
            <person name="Wiseman M.S."/>
            <person name="Pupko T."/>
            <person name="Belcher M.S."/>
            <person name="Sechler A.J."/>
            <person name="Tancos M.A."/>
            <person name="Schroeder B.K."/>
            <person name="Murray T.D."/>
            <person name="Luster D.G."/>
            <person name="Schneider W.L."/>
            <person name="Rogers E."/>
            <person name="Andreote F.D."/>
            <person name="Grunwald N.J."/>
            <person name="Putnam M.L."/>
            <person name="Chang J.H."/>
        </authorList>
    </citation>
    <scope>NUCLEOTIDE SEQUENCE [LARGE SCALE GENOMIC DNA]</scope>
    <source>
        <strain evidence="2 3">AY1I9</strain>
    </source>
</reference>
<proteinExistence type="predicted"/>
<feature type="region of interest" description="Disordered" evidence="1">
    <location>
        <begin position="1"/>
        <end position="74"/>
    </location>
</feature>
<evidence type="ECO:0000256" key="1">
    <source>
        <dbReference type="SAM" id="MobiDB-lite"/>
    </source>
</evidence>
<dbReference type="EMBL" id="PSUL01000028">
    <property type="protein sequence ID" value="PPF11999.1"/>
    <property type="molecule type" value="Genomic_DNA"/>
</dbReference>
<evidence type="ECO:0000313" key="3">
    <source>
        <dbReference type="Proteomes" id="UP000237881"/>
    </source>
</evidence>
<name>A0ABD6W6H8_RATRA</name>
<organism evidence="2 3">
    <name type="scientific">Rathayibacter rathayi</name>
    <name type="common">Corynebacterium rathayi</name>
    <dbReference type="NCBI Taxonomy" id="33887"/>
    <lineage>
        <taxon>Bacteria</taxon>
        <taxon>Bacillati</taxon>
        <taxon>Actinomycetota</taxon>
        <taxon>Actinomycetes</taxon>
        <taxon>Micrococcales</taxon>
        <taxon>Microbacteriaceae</taxon>
        <taxon>Rathayibacter</taxon>
    </lineage>
</organism>